<name>A0A2L0UJK1_9MICC</name>
<dbReference type="EMBL" id="CP024915">
    <property type="protein sequence ID" value="AUZ89424.1"/>
    <property type="molecule type" value="Genomic_DNA"/>
</dbReference>
<dbReference type="AlphaFoldDB" id="A0A2L0UJK1"/>
<gene>
    <name evidence="1" type="ORF">CVO76_13460</name>
</gene>
<organism evidence="1 2">
    <name type="scientific">Arthrobacter agilis</name>
    <dbReference type="NCBI Taxonomy" id="37921"/>
    <lineage>
        <taxon>Bacteria</taxon>
        <taxon>Bacillati</taxon>
        <taxon>Actinomycetota</taxon>
        <taxon>Actinomycetes</taxon>
        <taxon>Micrococcales</taxon>
        <taxon>Micrococcaceae</taxon>
        <taxon>Arthrobacter</taxon>
    </lineage>
</organism>
<protein>
    <recommendedName>
        <fullName evidence="3">Terminase</fullName>
    </recommendedName>
</protein>
<evidence type="ECO:0008006" key="3">
    <source>
        <dbReference type="Google" id="ProtNLM"/>
    </source>
</evidence>
<accession>A0A2L0UJK1</accession>
<dbReference type="Proteomes" id="UP000239187">
    <property type="component" value="Chromosome"/>
</dbReference>
<reference evidence="1 2" key="1">
    <citation type="submission" date="2017-11" db="EMBL/GenBank/DDBJ databases">
        <title>Draft genome of Arthrobacter agilis strain UMCV2, a plant growth-promoting rhizobacterium and biocontrol capacity of phytopathogenic fungi.</title>
        <authorList>
            <person name="Martinez-Camara R."/>
            <person name="Santoyo G."/>
            <person name="Moreno-Hagelsieb G."/>
            <person name="Valencia-Cantero E."/>
        </authorList>
    </citation>
    <scope>NUCLEOTIDE SEQUENCE [LARGE SCALE GENOMIC DNA]</scope>
    <source>
        <strain evidence="1 2">UMCV2</strain>
    </source>
</reference>
<sequence length="103" mass="11435">MKEDGQKLWFAAANEYEFAQHELAVLEEACRTRDRIVELDALVVEQGLMLASSQGSRLHPGIAEVRQQRLTLARLLVSLGIPALADDDLPASSGVRGFYRKRA</sequence>
<evidence type="ECO:0000313" key="2">
    <source>
        <dbReference type="Proteomes" id="UP000239187"/>
    </source>
</evidence>
<evidence type="ECO:0000313" key="1">
    <source>
        <dbReference type="EMBL" id="AUZ89424.1"/>
    </source>
</evidence>
<proteinExistence type="predicted"/>